<sequence>MGCRQSTPVDEPQPVANVDWTNKSLSRIADHLEELEDIVPEHIVDKWEALTLKLDEKYRQDDKQTEETELEAEPAEPAEPTARDKEQVDKTTTPPSSLSTAEEEQISVEEEKPQPQAQQEETAQVAEVPTQPTSTEVVNQLVEEIVHDLLVQSIDNEATIETMPEMKVVVDENQADELEKDEIEVDIDAEIENDANNVPQDDVVDEPTTDAGISTDEIVVTAKVDDSNQVTDKSTEVDIDEVQETFESQGGNPAEEPTTQEIPVQDVPEAPLSETQAPNSVLSDTKEPFASKESISTDATDPIEETPLNENNHEPEVVKGIAWTPITMNSKLAAAQVSSFAIVGTTIEHGIVLYRVQVMPSGEILEKRFNDFKALYTALTHNKICELAPLPRAGMLSRFDRQNKALLEARSVAFDSMLASIARRPTAVQSADFQRFLQ</sequence>
<dbReference type="Pfam" id="PF00787">
    <property type="entry name" value="PX"/>
    <property type="match status" value="1"/>
</dbReference>
<dbReference type="Proteomes" id="UP000481153">
    <property type="component" value="Unassembled WGS sequence"/>
</dbReference>
<dbReference type="VEuPathDB" id="FungiDB:AeMF1_004625"/>
<proteinExistence type="predicted"/>
<dbReference type="PROSITE" id="PS50195">
    <property type="entry name" value="PX"/>
    <property type="match status" value="1"/>
</dbReference>
<evidence type="ECO:0000313" key="4">
    <source>
        <dbReference type="Proteomes" id="UP000481153"/>
    </source>
</evidence>
<gene>
    <name evidence="3" type="ORF">Ae201684_015296</name>
</gene>
<dbReference type="SUPFAM" id="SSF64268">
    <property type="entry name" value="PX domain"/>
    <property type="match status" value="1"/>
</dbReference>
<dbReference type="InterPro" id="IPR036871">
    <property type="entry name" value="PX_dom_sf"/>
</dbReference>
<protein>
    <recommendedName>
        <fullName evidence="2">PX domain-containing protein</fullName>
    </recommendedName>
</protein>
<feature type="compositionally biased region" description="Polar residues" evidence="1">
    <location>
        <begin position="90"/>
        <end position="100"/>
    </location>
</feature>
<feature type="compositionally biased region" description="Polar residues" evidence="1">
    <location>
        <begin position="273"/>
        <end position="283"/>
    </location>
</feature>
<feature type="region of interest" description="Disordered" evidence="1">
    <location>
        <begin position="273"/>
        <end position="315"/>
    </location>
</feature>
<dbReference type="EMBL" id="VJMJ01000215">
    <property type="protein sequence ID" value="KAF0726482.1"/>
    <property type="molecule type" value="Genomic_DNA"/>
</dbReference>
<feature type="domain" description="PX" evidence="2">
    <location>
        <begin position="332"/>
        <end position="438"/>
    </location>
</feature>
<evidence type="ECO:0000259" key="2">
    <source>
        <dbReference type="PROSITE" id="PS50195"/>
    </source>
</evidence>
<dbReference type="InterPro" id="IPR001683">
    <property type="entry name" value="PX_dom"/>
</dbReference>
<feature type="region of interest" description="Disordered" evidence="1">
    <location>
        <begin position="190"/>
        <end position="217"/>
    </location>
</feature>
<evidence type="ECO:0000313" key="3">
    <source>
        <dbReference type="EMBL" id="KAF0726482.1"/>
    </source>
</evidence>
<dbReference type="CDD" id="cd06093">
    <property type="entry name" value="PX_domain"/>
    <property type="match status" value="1"/>
</dbReference>
<organism evidence="3 4">
    <name type="scientific">Aphanomyces euteiches</name>
    <dbReference type="NCBI Taxonomy" id="100861"/>
    <lineage>
        <taxon>Eukaryota</taxon>
        <taxon>Sar</taxon>
        <taxon>Stramenopiles</taxon>
        <taxon>Oomycota</taxon>
        <taxon>Saprolegniomycetes</taxon>
        <taxon>Saprolegniales</taxon>
        <taxon>Verrucalvaceae</taxon>
        <taxon>Aphanomyces</taxon>
    </lineage>
</organism>
<feature type="region of interest" description="Disordered" evidence="1">
    <location>
        <begin position="60"/>
        <end position="135"/>
    </location>
</feature>
<feature type="compositionally biased region" description="Low complexity" evidence="1">
    <location>
        <begin position="114"/>
        <end position="129"/>
    </location>
</feature>
<dbReference type="GO" id="GO:0035091">
    <property type="term" value="F:phosphatidylinositol binding"/>
    <property type="evidence" value="ECO:0007669"/>
    <property type="project" value="InterPro"/>
</dbReference>
<dbReference type="Gene3D" id="3.30.1520.10">
    <property type="entry name" value="Phox-like domain"/>
    <property type="match status" value="1"/>
</dbReference>
<name>A0A6G0WH36_9STRA</name>
<dbReference type="AlphaFoldDB" id="A0A6G0WH36"/>
<feature type="compositionally biased region" description="Acidic residues" evidence="1">
    <location>
        <begin position="67"/>
        <end position="76"/>
    </location>
</feature>
<comment type="caution">
    <text evidence="3">The sequence shown here is derived from an EMBL/GenBank/DDBJ whole genome shotgun (WGS) entry which is preliminary data.</text>
</comment>
<reference evidence="3 4" key="1">
    <citation type="submission" date="2019-07" db="EMBL/GenBank/DDBJ databases">
        <title>Genomics analysis of Aphanomyces spp. identifies a new class of oomycete effector associated with host adaptation.</title>
        <authorList>
            <person name="Gaulin E."/>
        </authorList>
    </citation>
    <scope>NUCLEOTIDE SEQUENCE [LARGE SCALE GENOMIC DNA]</scope>
    <source>
        <strain evidence="3 4">ATCC 201684</strain>
    </source>
</reference>
<keyword evidence="4" id="KW-1185">Reference proteome</keyword>
<accession>A0A6G0WH36</accession>
<evidence type="ECO:0000256" key="1">
    <source>
        <dbReference type="SAM" id="MobiDB-lite"/>
    </source>
</evidence>